<keyword evidence="3" id="KW-1185">Reference proteome</keyword>
<feature type="transmembrane region" description="Helical" evidence="1">
    <location>
        <begin position="120"/>
        <end position="142"/>
    </location>
</feature>
<dbReference type="AlphaFoldDB" id="A0A0D2BHZ3"/>
<protein>
    <submittedName>
        <fullName evidence="2">Uncharacterized protein</fullName>
    </submittedName>
</protein>
<feature type="transmembrane region" description="Helical" evidence="1">
    <location>
        <begin position="677"/>
        <end position="699"/>
    </location>
</feature>
<proteinExistence type="predicted"/>
<keyword evidence="1" id="KW-1133">Transmembrane helix</keyword>
<organism evidence="2 3">
    <name type="scientific">Exophiala spinifera</name>
    <dbReference type="NCBI Taxonomy" id="91928"/>
    <lineage>
        <taxon>Eukaryota</taxon>
        <taxon>Fungi</taxon>
        <taxon>Dikarya</taxon>
        <taxon>Ascomycota</taxon>
        <taxon>Pezizomycotina</taxon>
        <taxon>Eurotiomycetes</taxon>
        <taxon>Chaetothyriomycetidae</taxon>
        <taxon>Chaetothyriales</taxon>
        <taxon>Herpotrichiellaceae</taxon>
        <taxon>Exophiala</taxon>
    </lineage>
</organism>
<sequence length="775" mass="86105">MATGLSHTVLPTAMLIKGRSCLQSFSVREDHPPSPSAAKKMKVTSLYGKIGGFRLNYGRGSQKGRPLERKSRETKRTPPNVCIVTVFAALHTFWQKFTAVLSGNPLPGDEPFQASQRPSVWVLLVHLIPLAAVFVITSLNLYGYWIGKELSGGNNQNTPKELALQLTAKAHELLIMASLSEILLTHLLKSLACGFGLPFGSLTAGSKFKDLSYLWSRDFRAMWAASYPRKSLLLPLLLLCLILSIVAGPSSATALIPKLTEWPSGHALMTLNTTDAILWPSRLQESATQPDRCDHSTLGCFNSLTWDSIGPTLFSYWGHDTLGGMSAMPHQVNIPGVSSLRSMDVRLRYPGSSSPQYTLATVQHAAIGDMVNTFRFLTFPSRSRKCRKRWAEAMCSYQDAKWYLKTMQPLVFSACMQTQLNTTKVAFPSLQAQTLVLTTRYLALNATFGNDDENDDNHPQFRWVPSSTSTNQLLPDKSLDVAVKLPETMSGTSSESRVFACTIQAQWAKSTTFTSFSNTDNLVSSVVFGLGSLMFNSKYSNGHPVSITPDWAQRTVDSRLDSQPNVTAFERFMQLGQPHENPEAKLELVLSVLFAEMMAHTSPGTAPLSISSNDLDLKMRGDLTVQSDREARTSAEVETVTMLPDAKDYVTKFTLSTSMTGYGYGLVTVSGVSWSTVISMVVLYVYSAVVLIHLVSLYVSRDIYIKSWREDREMLLTCLWSRSTPEVRAEGQEHGMTQKNHDGEPNILKEMVILTSRRRQPELSFRTNDYLRVNY</sequence>
<keyword evidence="1" id="KW-0812">Transmembrane</keyword>
<accession>A0A0D2BHZ3</accession>
<gene>
    <name evidence="2" type="ORF">PV08_02548</name>
</gene>
<dbReference type="VEuPathDB" id="FungiDB:PV08_02548"/>
<evidence type="ECO:0000313" key="2">
    <source>
        <dbReference type="EMBL" id="KIW18260.1"/>
    </source>
</evidence>
<evidence type="ECO:0000256" key="1">
    <source>
        <dbReference type="SAM" id="Phobius"/>
    </source>
</evidence>
<dbReference type="GeneID" id="27329631"/>
<dbReference type="OrthoDB" id="5342924at2759"/>
<name>A0A0D2BHZ3_9EURO</name>
<dbReference type="EMBL" id="KN847493">
    <property type="protein sequence ID" value="KIW18260.1"/>
    <property type="molecule type" value="Genomic_DNA"/>
</dbReference>
<feature type="transmembrane region" description="Helical" evidence="1">
    <location>
        <begin position="77"/>
        <end position="94"/>
    </location>
</feature>
<evidence type="ECO:0000313" key="3">
    <source>
        <dbReference type="Proteomes" id="UP000053328"/>
    </source>
</evidence>
<dbReference type="HOGENOM" id="CLU_024066_0_0_1"/>
<dbReference type="RefSeq" id="XP_016238476.1">
    <property type="nucleotide sequence ID" value="XM_016376906.1"/>
</dbReference>
<keyword evidence="1" id="KW-0472">Membrane</keyword>
<dbReference type="Proteomes" id="UP000053328">
    <property type="component" value="Unassembled WGS sequence"/>
</dbReference>
<feature type="transmembrane region" description="Helical" evidence="1">
    <location>
        <begin position="232"/>
        <end position="256"/>
    </location>
</feature>
<reference evidence="2 3" key="1">
    <citation type="submission" date="2015-01" db="EMBL/GenBank/DDBJ databases">
        <title>The Genome Sequence of Exophiala spinifera CBS89968.</title>
        <authorList>
            <consortium name="The Broad Institute Genomics Platform"/>
            <person name="Cuomo C."/>
            <person name="de Hoog S."/>
            <person name="Gorbushina A."/>
            <person name="Stielow B."/>
            <person name="Teixiera M."/>
            <person name="Abouelleil A."/>
            <person name="Chapman S.B."/>
            <person name="Priest M."/>
            <person name="Young S.K."/>
            <person name="Wortman J."/>
            <person name="Nusbaum C."/>
            <person name="Birren B."/>
        </authorList>
    </citation>
    <scope>NUCLEOTIDE SEQUENCE [LARGE SCALE GENOMIC DNA]</scope>
    <source>
        <strain evidence="2 3">CBS 89968</strain>
    </source>
</reference>